<dbReference type="EMBL" id="LUEZ02000042">
    <property type="protein sequence ID" value="RDB24620.1"/>
    <property type="molecule type" value="Genomic_DNA"/>
</dbReference>
<reference evidence="1" key="1">
    <citation type="submission" date="2018-04" db="EMBL/GenBank/DDBJ databases">
        <title>Whole genome sequencing of Hypsizygus marmoreus.</title>
        <authorList>
            <person name="Choi I.-G."/>
            <person name="Min B."/>
            <person name="Kim J.-G."/>
            <person name="Kim S."/>
            <person name="Oh Y.-L."/>
            <person name="Kong W.-S."/>
            <person name="Park H."/>
            <person name="Jeong J."/>
            <person name="Song E.-S."/>
        </authorList>
    </citation>
    <scope>NUCLEOTIDE SEQUENCE [LARGE SCALE GENOMIC DNA]</scope>
    <source>
        <strain evidence="1">51987-8</strain>
    </source>
</reference>
<name>A0A369JTS3_HYPMA</name>
<evidence type="ECO:0000313" key="1">
    <source>
        <dbReference type="EMBL" id="RDB24620.1"/>
    </source>
</evidence>
<evidence type="ECO:0000313" key="2">
    <source>
        <dbReference type="Proteomes" id="UP000076154"/>
    </source>
</evidence>
<proteinExistence type="predicted"/>
<accession>A0A369JTS3</accession>
<gene>
    <name evidence="1" type="ORF">Hypma_008162</name>
</gene>
<dbReference type="AlphaFoldDB" id="A0A369JTS3"/>
<dbReference type="InParanoid" id="A0A369JTS3"/>
<protein>
    <submittedName>
        <fullName evidence="1">Uncharacterized protein</fullName>
    </submittedName>
</protein>
<comment type="caution">
    <text evidence="1">The sequence shown here is derived from an EMBL/GenBank/DDBJ whole genome shotgun (WGS) entry which is preliminary data.</text>
</comment>
<organism evidence="1 2">
    <name type="scientific">Hypsizygus marmoreus</name>
    <name type="common">White beech mushroom</name>
    <name type="synonym">Agaricus marmoreus</name>
    <dbReference type="NCBI Taxonomy" id="39966"/>
    <lineage>
        <taxon>Eukaryota</taxon>
        <taxon>Fungi</taxon>
        <taxon>Dikarya</taxon>
        <taxon>Basidiomycota</taxon>
        <taxon>Agaricomycotina</taxon>
        <taxon>Agaricomycetes</taxon>
        <taxon>Agaricomycetidae</taxon>
        <taxon>Agaricales</taxon>
        <taxon>Tricholomatineae</taxon>
        <taxon>Lyophyllaceae</taxon>
        <taxon>Hypsizygus</taxon>
    </lineage>
</organism>
<dbReference type="Proteomes" id="UP000076154">
    <property type="component" value="Unassembled WGS sequence"/>
</dbReference>
<keyword evidence="2" id="KW-1185">Reference proteome</keyword>
<sequence>MTEIGARVSVSDADGRLPMCGVDSDRRLGLGENMRWEGLVSGHIVAWVETGTSGGEGTELGYEWAMIELSRPAVGEVRCGNATILVADYTVPDLVEPRDGKF</sequence>